<accession>A0A0B6ZY32</accession>
<dbReference type="EMBL" id="HACG01026664">
    <property type="protein sequence ID" value="CEK73529.1"/>
    <property type="molecule type" value="Transcribed_RNA"/>
</dbReference>
<gene>
    <name evidence="1" type="primary">ORF87111</name>
</gene>
<proteinExistence type="predicted"/>
<name>A0A0B6ZY32_9EUPU</name>
<reference evidence="1" key="1">
    <citation type="submission" date="2014-12" db="EMBL/GenBank/DDBJ databases">
        <title>Insight into the proteome of Arion vulgaris.</title>
        <authorList>
            <person name="Aradska J."/>
            <person name="Bulat T."/>
            <person name="Smidak R."/>
            <person name="Sarate P."/>
            <person name="Gangsoo J."/>
            <person name="Sialana F."/>
            <person name="Bilban M."/>
            <person name="Lubec G."/>
        </authorList>
    </citation>
    <scope>NUCLEOTIDE SEQUENCE</scope>
    <source>
        <tissue evidence="1">Skin</tissue>
    </source>
</reference>
<protein>
    <submittedName>
        <fullName evidence="1">Uncharacterized protein</fullName>
    </submittedName>
</protein>
<sequence length="54" mass="6437">MLLTSMVDHHECNFSAYSCYPSDKLMVYLKSQLLLSNWTLLFKEHRKKQKLCVN</sequence>
<organism evidence="1">
    <name type="scientific">Arion vulgaris</name>
    <dbReference type="NCBI Taxonomy" id="1028688"/>
    <lineage>
        <taxon>Eukaryota</taxon>
        <taxon>Metazoa</taxon>
        <taxon>Spiralia</taxon>
        <taxon>Lophotrochozoa</taxon>
        <taxon>Mollusca</taxon>
        <taxon>Gastropoda</taxon>
        <taxon>Heterobranchia</taxon>
        <taxon>Euthyneura</taxon>
        <taxon>Panpulmonata</taxon>
        <taxon>Eupulmonata</taxon>
        <taxon>Stylommatophora</taxon>
        <taxon>Helicina</taxon>
        <taxon>Arionoidea</taxon>
        <taxon>Arionidae</taxon>
        <taxon>Arion</taxon>
    </lineage>
</organism>
<dbReference type="AlphaFoldDB" id="A0A0B6ZY32"/>
<evidence type="ECO:0000313" key="1">
    <source>
        <dbReference type="EMBL" id="CEK73529.1"/>
    </source>
</evidence>
<feature type="non-terminal residue" evidence="1">
    <location>
        <position position="54"/>
    </location>
</feature>